<keyword evidence="2" id="KW-0012">Acyltransferase</keyword>
<comment type="caution">
    <text evidence="4">The sequence shown here is derived from an EMBL/GenBank/DDBJ whole genome shotgun (WGS) entry which is preliminary data.</text>
</comment>
<protein>
    <submittedName>
        <fullName evidence="4">GNAT family N-acetyltransferase</fullName>
    </submittedName>
</protein>
<dbReference type="SUPFAM" id="SSF55729">
    <property type="entry name" value="Acyl-CoA N-acyltransferases (Nat)"/>
    <property type="match status" value="1"/>
</dbReference>
<dbReference type="InterPro" id="IPR000182">
    <property type="entry name" value="GNAT_dom"/>
</dbReference>
<evidence type="ECO:0000256" key="1">
    <source>
        <dbReference type="ARBA" id="ARBA00022679"/>
    </source>
</evidence>
<dbReference type="Proteomes" id="UP000830835">
    <property type="component" value="Unassembled WGS sequence"/>
</dbReference>
<reference evidence="4" key="1">
    <citation type="submission" date="2021-02" db="EMBL/GenBank/DDBJ databases">
        <title>The CRISPR/cas machinery reduction and long-range gene transfer in the hot spring cyanobacterium Synechococcus.</title>
        <authorList>
            <person name="Dvorak P."/>
            <person name="Jahodarova E."/>
            <person name="Hasler P."/>
            <person name="Poulickova A."/>
        </authorList>
    </citation>
    <scope>NUCLEOTIDE SEQUENCE</scope>
    <source>
        <strain evidence="4">Rupite</strain>
    </source>
</reference>
<keyword evidence="5" id="KW-1185">Reference proteome</keyword>
<dbReference type="CDD" id="cd04301">
    <property type="entry name" value="NAT_SF"/>
    <property type="match status" value="1"/>
</dbReference>
<organism evidence="4 5">
    <name type="scientific">Thermostichus vulcanus str. 'Rupite'</name>
    <dbReference type="NCBI Taxonomy" id="2813851"/>
    <lineage>
        <taxon>Bacteria</taxon>
        <taxon>Bacillati</taxon>
        <taxon>Cyanobacteriota</taxon>
        <taxon>Cyanophyceae</taxon>
        <taxon>Thermostichales</taxon>
        <taxon>Thermostichaceae</taxon>
        <taxon>Thermostichus</taxon>
    </lineage>
</organism>
<feature type="domain" description="N-acetyltransferase" evidence="3">
    <location>
        <begin position="3"/>
        <end position="159"/>
    </location>
</feature>
<evidence type="ECO:0000313" key="4">
    <source>
        <dbReference type="EMBL" id="MCJ2543522.1"/>
    </source>
</evidence>
<gene>
    <name evidence="4" type="ORF">JX360_11475</name>
</gene>
<dbReference type="Gene3D" id="3.40.630.30">
    <property type="match status" value="1"/>
</dbReference>
<proteinExistence type="predicted"/>
<dbReference type="InterPro" id="IPR050832">
    <property type="entry name" value="Bact_Acetyltransf"/>
</dbReference>
<sequence>MQIEIRPVENSDSAALLHILEVVFAEYPGCVLDLEEVPELLQPATAFAHLGGSLWVAQQEEQVVGCVGMVPTETPERMELKKLYTLPRVRGKGLGRRLIEQVEAEARHQQAKYVHLWTDTRFTTAHRVYERLGYARLPETRKLYDRSNSVEYHYEKRLR</sequence>
<keyword evidence="1" id="KW-0808">Transferase</keyword>
<dbReference type="Pfam" id="PF00583">
    <property type="entry name" value="Acetyltransf_1"/>
    <property type="match status" value="1"/>
</dbReference>
<evidence type="ECO:0000256" key="2">
    <source>
        <dbReference type="ARBA" id="ARBA00023315"/>
    </source>
</evidence>
<evidence type="ECO:0000259" key="3">
    <source>
        <dbReference type="PROSITE" id="PS51186"/>
    </source>
</evidence>
<dbReference type="PANTHER" id="PTHR43877:SF2">
    <property type="entry name" value="AMINOALKYLPHOSPHONATE N-ACETYLTRANSFERASE-RELATED"/>
    <property type="match status" value="1"/>
</dbReference>
<dbReference type="EMBL" id="JAFIRA010000030">
    <property type="protein sequence ID" value="MCJ2543522.1"/>
    <property type="molecule type" value="Genomic_DNA"/>
</dbReference>
<dbReference type="PROSITE" id="PS51186">
    <property type="entry name" value="GNAT"/>
    <property type="match status" value="1"/>
</dbReference>
<dbReference type="RefSeq" id="WP_244350960.1">
    <property type="nucleotide sequence ID" value="NZ_JAFIRA010000030.1"/>
</dbReference>
<dbReference type="PANTHER" id="PTHR43877">
    <property type="entry name" value="AMINOALKYLPHOSPHONATE N-ACETYLTRANSFERASE-RELATED-RELATED"/>
    <property type="match status" value="1"/>
</dbReference>
<evidence type="ECO:0000313" key="5">
    <source>
        <dbReference type="Proteomes" id="UP000830835"/>
    </source>
</evidence>
<dbReference type="InterPro" id="IPR016181">
    <property type="entry name" value="Acyl_CoA_acyltransferase"/>
</dbReference>
<accession>A0ABT0CCT4</accession>
<name>A0ABT0CCT4_THEVL</name>